<dbReference type="EMBL" id="CP024047">
    <property type="protein sequence ID" value="AXR77019.1"/>
    <property type="molecule type" value="Genomic_DNA"/>
</dbReference>
<dbReference type="KEGG" id="nan:AArc1_0676"/>
<dbReference type="InterPro" id="IPR049798">
    <property type="entry name" value="LWR_salt"/>
</dbReference>
<dbReference type="AlphaFoldDB" id="A0A346PBX4"/>
<proteinExistence type="predicted"/>
<dbReference type="NCBIfam" id="NF033910">
    <property type="entry name" value="LWR_salt"/>
    <property type="match status" value="1"/>
</dbReference>
<organism evidence="1 2">
    <name type="scientific">Natrarchaeobaculum sulfurireducens</name>
    <dbReference type="NCBI Taxonomy" id="2044521"/>
    <lineage>
        <taxon>Archaea</taxon>
        <taxon>Methanobacteriati</taxon>
        <taxon>Methanobacteriota</taxon>
        <taxon>Stenosarchaea group</taxon>
        <taxon>Halobacteria</taxon>
        <taxon>Halobacteriales</taxon>
        <taxon>Natrialbaceae</taxon>
        <taxon>Natrarchaeobaculum</taxon>
    </lineage>
</organism>
<dbReference type="GeneID" id="37637487"/>
<dbReference type="Proteomes" id="UP000258707">
    <property type="component" value="Chromosome"/>
</dbReference>
<protein>
    <recommendedName>
        <fullName evidence="3">LWR-salt protein</fullName>
    </recommendedName>
</protein>
<gene>
    <name evidence="1" type="ORF">AArc1_0676</name>
</gene>
<evidence type="ECO:0000313" key="2">
    <source>
        <dbReference type="Proteomes" id="UP000258707"/>
    </source>
</evidence>
<name>A0A346PBX4_9EURY</name>
<reference evidence="2" key="1">
    <citation type="submission" date="2017-10" db="EMBL/GenBank/DDBJ databases">
        <title>Phenotypic and genomic properties of facultatively anaerobic sulfur-reducing natronoarchaea from hypersaline soda lakes.</title>
        <authorList>
            <person name="Sorokin D.Y."/>
            <person name="Kublanov I.V."/>
            <person name="Roman P."/>
            <person name="Sinninghe Damste J.S."/>
            <person name="Golyshin P.N."/>
            <person name="Rojo D."/>
            <person name="Ciordia S."/>
            <person name="Mena Md.C."/>
            <person name="Ferrer M."/>
            <person name="Messina E."/>
            <person name="Smedile F."/>
            <person name="La Spada G."/>
            <person name="La Cono V."/>
            <person name="Yakimov M.M."/>
        </authorList>
    </citation>
    <scope>NUCLEOTIDE SEQUENCE [LARGE SCALE GENOMIC DNA]</scope>
    <source>
        <strain evidence="2">AArc1</strain>
    </source>
</reference>
<accession>A0A346PBX4</accession>
<evidence type="ECO:0000313" key="1">
    <source>
        <dbReference type="EMBL" id="AXR77019.1"/>
    </source>
</evidence>
<evidence type="ECO:0008006" key="3">
    <source>
        <dbReference type="Google" id="ProtNLM"/>
    </source>
</evidence>
<sequence>MEGHYAFRARIRLEPEHEAVSIEPSSAETTVTLFREAPEPGTEGWLFFRDTLWRGEAADDAYVRKLIAEWLGVPVESASFRELRADEAYVDALKAAVAGDLEAFNADTVDEAFSKYLGSSVHVRSADDPEDGT</sequence>
<dbReference type="RefSeq" id="WP_117363233.1">
    <property type="nucleotide sequence ID" value="NZ_CP024047.1"/>
</dbReference>
<dbReference type="Pfam" id="PF26423">
    <property type="entry name" value="LWR_salt"/>
    <property type="match status" value="1"/>
</dbReference>